<dbReference type="EMBL" id="JYDO01000008">
    <property type="protein sequence ID" value="KRZ79011.1"/>
    <property type="molecule type" value="Genomic_DNA"/>
</dbReference>
<sequence>MMSPLDPTPPLTADQARHDSRLSKKLNNSLQQDRISCSIAMTVKNEYNKKIDKHDYFSFTDISFIIIFY</sequence>
<gene>
    <name evidence="2" type="ORF">T10_5699</name>
</gene>
<protein>
    <submittedName>
        <fullName evidence="2">Uncharacterized protein</fullName>
    </submittedName>
</protein>
<reference evidence="2 3" key="1">
    <citation type="submission" date="2015-01" db="EMBL/GenBank/DDBJ databases">
        <title>Evolution of Trichinella species and genotypes.</title>
        <authorList>
            <person name="Korhonen P.K."/>
            <person name="Edoardo P."/>
            <person name="Giuseppe L.R."/>
            <person name="Gasser R.B."/>
        </authorList>
    </citation>
    <scope>NUCLEOTIDE SEQUENCE [LARGE SCALE GENOMIC DNA]</scope>
    <source>
        <strain evidence="2">ISS1980</strain>
    </source>
</reference>
<evidence type="ECO:0000256" key="1">
    <source>
        <dbReference type="SAM" id="MobiDB-lite"/>
    </source>
</evidence>
<proteinExistence type="predicted"/>
<feature type="region of interest" description="Disordered" evidence="1">
    <location>
        <begin position="1"/>
        <end position="29"/>
    </location>
</feature>
<accession>A0A0V1N587</accession>
<dbReference type="AlphaFoldDB" id="A0A0V1N587"/>
<dbReference type="Proteomes" id="UP000054843">
    <property type="component" value="Unassembled WGS sequence"/>
</dbReference>
<feature type="compositionally biased region" description="Pro residues" evidence="1">
    <location>
        <begin position="1"/>
        <end position="10"/>
    </location>
</feature>
<keyword evidence="3" id="KW-1185">Reference proteome</keyword>
<comment type="caution">
    <text evidence="2">The sequence shown here is derived from an EMBL/GenBank/DDBJ whole genome shotgun (WGS) entry which is preliminary data.</text>
</comment>
<evidence type="ECO:0000313" key="3">
    <source>
        <dbReference type="Proteomes" id="UP000054843"/>
    </source>
</evidence>
<name>A0A0V1N587_9BILA</name>
<organism evidence="2 3">
    <name type="scientific">Trichinella papuae</name>
    <dbReference type="NCBI Taxonomy" id="268474"/>
    <lineage>
        <taxon>Eukaryota</taxon>
        <taxon>Metazoa</taxon>
        <taxon>Ecdysozoa</taxon>
        <taxon>Nematoda</taxon>
        <taxon>Enoplea</taxon>
        <taxon>Dorylaimia</taxon>
        <taxon>Trichinellida</taxon>
        <taxon>Trichinellidae</taxon>
        <taxon>Trichinella</taxon>
    </lineage>
</organism>
<evidence type="ECO:0000313" key="2">
    <source>
        <dbReference type="EMBL" id="KRZ79011.1"/>
    </source>
</evidence>